<evidence type="ECO:0000256" key="1">
    <source>
        <dbReference type="SAM" id="MobiDB-lite"/>
    </source>
</evidence>
<comment type="caution">
    <text evidence="2">The sequence shown here is derived from an EMBL/GenBank/DDBJ whole genome shotgun (WGS) entry which is preliminary data.</text>
</comment>
<reference evidence="2" key="1">
    <citation type="submission" date="2019-07" db="EMBL/GenBank/DDBJ databases">
        <title>Mesorhizobum intechiensis sp. nov. isolated from nodules of Lotus tenuis growing in lowlands of the Flooding Pampa, Argentina.</title>
        <authorList>
            <person name="Estrella M.J."/>
            <person name="Torres Tejerizo G.A."/>
            <person name="Cumpa Velazquez L.M."/>
            <person name="Fontana F."/>
            <person name="Hansen L."/>
            <person name="Pistorio M."/>
            <person name="Sannazzaro A.I."/>
        </authorList>
    </citation>
    <scope>NUCLEOTIDE SEQUENCE</scope>
    <source>
        <strain evidence="2">BD68</strain>
    </source>
</reference>
<keyword evidence="3" id="KW-1185">Reference proteome</keyword>
<sequence length="173" mass="19558">MERRKTGVGPNVSKAGPTSTLQQSTKPGSTNRQGKSHLAFGIGCFNFASLRPEGELSRELYFADLKDYILSDKLVKNFEIEIEDNTVVDSSYKPQNITDDIAECGYVYPYISNCLVRFEIHIPKRVQQDYILSWREPTSVEDFTIEIDYSEDIPVTYVWLDGNETSPSTAVSI</sequence>
<evidence type="ECO:0000313" key="3">
    <source>
        <dbReference type="Proteomes" id="UP000235507"/>
    </source>
</evidence>
<dbReference type="Proteomes" id="UP000235507">
    <property type="component" value="Unassembled WGS sequence"/>
</dbReference>
<gene>
    <name evidence="2" type="ORF">C1D09_006740</name>
</gene>
<accession>A0A8T9AY51</accession>
<proteinExistence type="predicted"/>
<feature type="region of interest" description="Disordered" evidence="1">
    <location>
        <begin position="1"/>
        <end position="33"/>
    </location>
</feature>
<evidence type="ECO:0000313" key="2">
    <source>
        <dbReference type="EMBL" id="TSE12901.1"/>
    </source>
</evidence>
<organism evidence="2 3">
    <name type="scientific">Mesorhizobium intechi</name>
    <dbReference type="NCBI Taxonomy" id="537601"/>
    <lineage>
        <taxon>Bacteria</taxon>
        <taxon>Pseudomonadati</taxon>
        <taxon>Pseudomonadota</taxon>
        <taxon>Alphaproteobacteria</taxon>
        <taxon>Hyphomicrobiales</taxon>
        <taxon>Phyllobacteriaceae</taxon>
        <taxon>Mesorhizobium</taxon>
    </lineage>
</organism>
<feature type="compositionally biased region" description="Polar residues" evidence="1">
    <location>
        <begin position="16"/>
        <end position="33"/>
    </location>
</feature>
<protein>
    <submittedName>
        <fullName evidence="2">Uncharacterized protein</fullName>
    </submittedName>
</protein>
<name>A0A8T9AY51_9HYPH</name>
<dbReference type="AlphaFoldDB" id="A0A8T9AY51"/>
<feature type="non-terminal residue" evidence="2">
    <location>
        <position position="173"/>
    </location>
</feature>
<dbReference type="EMBL" id="PNOT02000069">
    <property type="protein sequence ID" value="TSE12901.1"/>
    <property type="molecule type" value="Genomic_DNA"/>
</dbReference>
<dbReference type="RefSeq" id="WP_143973551.1">
    <property type="nucleotide sequence ID" value="NZ_PNOT02000069.1"/>
</dbReference>